<dbReference type="AlphaFoldDB" id="A0A918NCX8"/>
<evidence type="ECO:0000313" key="2">
    <source>
        <dbReference type="Proteomes" id="UP000619244"/>
    </source>
</evidence>
<sequence length="64" mass="6107">MGFSGGEGRVVGAGTLVAAVEGGRAGLVEGRTRAGCGGAGSGRAGRFTARIGTVVVAVRLACDT</sequence>
<protein>
    <submittedName>
        <fullName evidence="1">Uncharacterized protein</fullName>
    </submittedName>
</protein>
<keyword evidence="2" id="KW-1185">Reference proteome</keyword>
<proteinExistence type="predicted"/>
<gene>
    <name evidence="1" type="ORF">GCM10010358_14510</name>
</gene>
<dbReference type="EMBL" id="BMVU01000003">
    <property type="protein sequence ID" value="GGX61043.1"/>
    <property type="molecule type" value="Genomic_DNA"/>
</dbReference>
<dbReference type="Proteomes" id="UP000619244">
    <property type="component" value="Unassembled WGS sequence"/>
</dbReference>
<name>A0A918NCX8_9ACTN</name>
<accession>A0A918NCX8</accession>
<reference evidence="1" key="2">
    <citation type="submission" date="2020-09" db="EMBL/GenBank/DDBJ databases">
        <authorList>
            <person name="Sun Q."/>
            <person name="Ohkuma M."/>
        </authorList>
    </citation>
    <scope>NUCLEOTIDE SEQUENCE</scope>
    <source>
        <strain evidence="1">JCM 4790</strain>
    </source>
</reference>
<reference evidence="1" key="1">
    <citation type="journal article" date="2014" name="Int. J. Syst. Evol. Microbiol.">
        <title>Complete genome sequence of Corynebacterium casei LMG S-19264T (=DSM 44701T), isolated from a smear-ripened cheese.</title>
        <authorList>
            <consortium name="US DOE Joint Genome Institute (JGI-PGF)"/>
            <person name="Walter F."/>
            <person name="Albersmeier A."/>
            <person name="Kalinowski J."/>
            <person name="Ruckert C."/>
        </authorList>
    </citation>
    <scope>NUCLEOTIDE SEQUENCE</scope>
    <source>
        <strain evidence="1">JCM 4790</strain>
    </source>
</reference>
<organism evidence="1 2">
    <name type="scientific">Streptomyces minutiscleroticus</name>
    <dbReference type="NCBI Taxonomy" id="68238"/>
    <lineage>
        <taxon>Bacteria</taxon>
        <taxon>Bacillati</taxon>
        <taxon>Actinomycetota</taxon>
        <taxon>Actinomycetes</taxon>
        <taxon>Kitasatosporales</taxon>
        <taxon>Streptomycetaceae</taxon>
        <taxon>Streptomyces</taxon>
    </lineage>
</organism>
<evidence type="ECO:0000313" key="1">
    <source>
        <dbReference type="EMBL" id="GGX61043.1"/>
    </source>
</evidence>
<comment type="caution">
    <text evidence="1">The sequence shown here is derived from an EMBL/GenBank/DDBJ whole genome shotgun (WGS) entry which is preliminary data.</text>
</comment>